<accession>A0ABV0Q5H5</accession>
<protein>
    <submittedName>
        <fullName evidence="2">Uncharacterized protein</fullName>
    </submittedName>
</protein>
<dbReference type="InterPro" id="IPR008065">
    <property type="entry name" value="NPFF"/>
</dbReference>
<dbReference type="Proteomes" id="UP001434883">
    <property type="component" value="Unassembled WGS sequence"/>
</dbReference>
<dbReference type="Pfam" id="PF15085">
    <property type="entry name" value="NPFF"/>
    <property type="match status" value="1"/>
</dbReference>
<proteinExistence type="predicted"/>
<sequence>MDTATVVTLLALILAMAAVSQAVHIQGNEGKNDMLPGSLEENMANRLPGLEIESRENSLDDRLLDSLLRALLLGVQRETRESVLHQPQRSVMMVYVSNNIFHQVDTAAYLILFVWPQLQRAGSVGGSDPTPGLGRCPWPDLEYGRAPEVWQEVVWQLDLHIAVLVQGRCLQTKLK</sequence>
<feature type="chain" id="PRO_5047497141" evidence="1">
    <location>
        <begin position="23"/>
        <end position="175"/>
    </location>
</feature>
<reference evidence="2 3" key="1">
    <citation type="submission" date="2021-06" db="EMBL/GenBank/DDBJ databases">
        <authorList>
            <person name="Palmer J.M."/>
        </authorList>
    </citation>
    <scope>NUCLEOTIDE SEQUENCE [LARGE SCALE GENOMIC DNA]</scope>
    <source>
        <strain evidence="2 3">XC_2019</strain>
        <tissue evidence="2">Muscle</tissue>
    </source>
</reference>
<name>A0ABV0Q5H5_9TELE</name>
<comment type="caution">
    <text evidence="2">The sequence shown here is derived from an EMBL/GenBank/DDBJ whole genome shotgun (WGS) entry which is preliminary data.</text>
</comment>
<keyword evidence="3" id="KW-1185">Reference proteome</keyword>
<dbReference type="PANTHER" id="PTHR15044">
    <property type="entry name" value="NEUROPEPTIDE FF"/>
    <property type="match status" value="1"/>
</dbReference>
<organism evidence="2 3">
    <name type="scientific">Xenoophorus captivus</name>
    <dbReference type="NCBI Taxonomy" id="1517983"/>
    <lineage>
        <taxon>Eukaryota</taxon>
        <taxon>Metazoa</taxon>
        <taxon>Chordata</taxon>
        <taxon>Craniata</taxon>
        <taxon>Vertebrata</taxon>
        <taxon>Euteleostomi</taxon>
        <taxon>Actinopterygii</taxon>
        <taxon>Neopterygii</taxon>
        <taxon>Teleostei</taxon>
        <taxon>Neoteleostei</taxon>
        <taxon>Acanthomorphata</taxon>
        <taxon>Ovalentaria</taxon>
        <taxon>Atherinomorphae</taxon>
        <taxon>Cyprinodontiformes</taxon>
        <taxon>Goodeidae</taxon>
        <taxon>Xenoophorus</taxon>
    </lineage>
</organism>
<evidence type="ECO:0000313" key="2">
    <source>
        <dbReference type="EMBL" id="MEQ2190732.1"/>
    </source>
</evidence>
<dbReference type="PANTHER" id="PTHR15044:SF0">
    <property type="entry name" value="PRO-FMRFAMIDE-RELATED NEUROPEPTIDE FF"/>
    <property type="match status" value="1"/>
</dbReference>
<keyword evidence="1" id="KW-0732">Signal</keyword>
<feature type="signal peptide" evidence="1">
    <location>
        <begin position="1"/>
        <end position="22"/>
    </location>
</feature>
<gene>
    <name evidence="2" type="ORF">XENOCAPTIV_007411</name>
</gene>
<evidence type="ECO:0000256" key="1">
    <source>
        <dbReference type="SAM" id="SignalP"/>
    </source>
</evidence>
<evidence type="ECO:0000313" key="3">
    <source>
        <dbReference type="Proteomes" id="UP001434883"/>
    </source>
</evidence>
<dbReference type="EMBL" id="JAHRIN010000182">
    <property type="protein sequence ID" value="MEQ2190732.1"/>
    <property type="molecule type" value="Genomic_DNA"/>
</dbReference>